<proteinExistence type="predicted"/>
<organism evidence="1 2">
    <name type="scientific">Aduncisulcus paluster</name>
    <dbReference type="NCBI Taxonomy" id="2918883"/>
    <lineage>
        <taxon>Eukaryota</taxon>
        <taxon>Metamonada</taxon>
        <taxon>Carpediemonas-like organisms</taxon>
        <taxon>Aduncisulcus</taxon>
    </lineage>
</organism>
<gene>
    <name evidence="1" type="ORF">ADUPG1_000062</name>
</gene>
<comment type="caution">
    <text evidence="1">The sequence shown here is derived from an EMBL/GenBank/DDBJ whole genome shotgun (WGS) entry which is preliminary data.</text>
</comment>
<name>A0ABQ5K7S5_9EUKA</name>
<protein>
    <submittedName>
        <fullName evidence="1">Uncharacterized protein</fullName>
    </submittedName>
</protein>
<reference evidence="1" key="1">
    <citation type="submission" date="2022-03" db="EMBL/GenBank/DDBJ databases">
        <title>Draft genome sequence of Aduncisulcus paluster, a free-living microaerophilic Fornicata.</title>
        <authorList>
            <person name="Yuyama I."/>
            <person name="Kume K."/>
            <person name="Tamura T."/>
            <person name="Inagaki Y."/>
            <person name="Hashimoto T."/>
        </authorList>
    </citation>
    <scope>NUCLEOTIDE SEQUENCE</scope>
    <source>
        <strain evidence="1">NY0171</strain>
    </source>
</reference>
<sequence length="102" mass="11884">MIHLISILCQTDKFSKSNPITEKFSVLVGMSNPHQTKDDETVEDSLSSFPEHIIKQFESCIVPGTPWQWFIKEFAPYNKKIREEVDKKIKEAEEKAIEKKED</sequence>
<accession>A0ABQ5K7S5</accession>
<dbReference type="Proteomes" id="UP001057375">
    <property type="component" value="Unassembled WGS sequence"/>
</dbReference>
<keyword evidence="2" id="KW-1185">Reference proteome</keyword>
<evidence type="ECO:0000313" key="2">
    <source>
        <dbReference type="Proteomes" id="UP001057375"/>
    </source>
</evidence>
<dbReference type="EMBL" id="BQXS01000021">
    <property type="protein sequence ID" value="GKT27499.1"/>
    <property type="molecule type" value="Genomic_DNA"/>
</dbReference>
<evidence type="ECO:0000313" key="1">
    <source>
        <dbReference type="EMBL" id="GKT27499.1"/>
    </source>
</evidence>